<feature type="transmembrane region" description="Helical" evidence="12">
    <location>
        <begin position="52"/>
        <end position="70"/>
    </location>
</feature>
<feature type="compositionally biased region" description="Basic and acidic residues" evidence="11">
    <location>
        <begin position="632"/>
        <end position="645"/>
    </location>
</feature>
<keyword evidence="10" id="KW-0769">Symport</keyword>
<evidence type="ECO:0000313" key="16">
    <source>
        <dbReference type="RefSeq" id="XP_055892032.1"/>
    </source>
</evidence>
<feature type="transmembrane region" description="Helical" evidence="12">
    <location>
        <begin position="403"/>
        <end position="426"/>
    </location>
</feature>
<feature type="transmembrane region" description="Helical" evidence="12">
    <location>
        <begin position="277"/>
        <end position="304"/>
    </location>
</feature>
<dbReference type="GO" id="GO:0005283">
    <property type="term" value="F:amino acid:sodium symporter activity"/>
    <property type="evidence" value="ECO:0007669"/>
    <property type="project" value="TreeGrafter"/>
</dbReference>
<keyword evidence="4 10" id="KW-0812">Transmembrane</keyword>
<comment type="subcellular location">
    <subcellularLocation>
        <location evidence="1">Membrane</location>
        <topology evidence="1">Multi-pass membrane protein</topology>
    </subcellularLocation>
</comment>
<keyword evidence="3 10" id="KW-0813">Transport</keyword>
<comment type="similarity">
    <text evidence="2 10">Belongs to the sodium:neurotransmitter symporter (SNF) (TC 2.A.22) family.</text>
</comment>
<feature type="transmembrane region" description="Helical" evidence="12">
    <location>
        <begin position="581"/>
        <end position="607"/>
    </location>
</feature>
<feature type="transmembrane region" description="Helical" evidence="12">
    <location>
        <begin position="124"/>
        <end position="151"/>
    </location>
</feature>
<dbReference type="RefSeq" id="XP_055892032.1">
    <property type="nucleotide sequence ID" value="XM_056036057.1"/>
</dbReference>
<feature type="transmembrane region" description="Helical" evidence="12">
    <location>
        <begin position="476"/>
        <end position="498"/>
    </location>
</feature>
<organism evidence="13 14">
    <name type="scientific">Biomphalaria glabrata</name>
    <name type="common">Bloodfluke planorb</name>
    <name type="synonym">Freshwater snail</name>
    <dbReference type="NCBI Taxonomy" id="6526"/>
    <lineage>
        <taxon>Eukaryota</taxon>
        <taxon>Metazoa</taxon>
        <taxon>Spiralia</taxon>
        <taxon>Lophotrochozoa</taxon>
        <taxon>Mollusca</taxon>
        <taxon>Gastropoda</taxon>
        <taxon>Heterobranchia</taxon>
        <taxon>Euthyneura</taxon>
        <taxon>Panpulmonata</taxon>
        <taxon>Hygrophila</taxon>
        <taxon>Lymnaeoidea</taxon>
        <taxon>Planorbidae</taxon>
        <taxon>Biomphalaria</taxon>
    </lineage>
</organism>
<dbReference type="InterPro" id="IPR000175">
    <property type="entry name" value="Na/ntran_symport"/>
</dbReference>
<dbReference type="GO" id="GO:0046872">
    <property type="term" value="F:metal ion binding"/>
    <property type="evidence" value="ECO:0007669"/>
    <property type="project" value="UniProtKB-KW"/>
</dbReference>
<feature type="transmembrane region" description="Helical" evidence="12">
    <location>
        <begin position="82"/>
        <end position="103"/>
    </location>
</feature>
<dbReference type="PROSITE" id="PS50267">
    <property type="entry name" value="NA_NEUROTRAN_SYMP_3"/>
    <property type="match status" value="1"/>
</dbReference>
<feature type="binding site" evidence="8">
    <location>
        <position position="427"/>
    </location>
    <ligand>
        <name>Na(+)</name>
        <dbReference type="ChEBI" id="CHEBI:29101"/>
        <label>1</label>
    </ligand>
</feature>
<dbReference type="AlphaFoldDB" id="A0A9W3AXS7"/>
<feature type="disulfide bond" evidence="9">
    <location>
        <begin position="163"/>
        <end position="172"/>
    </location>
</feature>
<keyword evidence="13" id="KW-1185">Reference proteome</keyword>
<dbReference type="PANTHER" id="PTHR11616">
    <property type="entry name" value="SODIUM/CHLORIDE DEPENDENT TRANSPORTER"/>
    <property type="match status" value="1"/>
</dbReference>
<accession>A0A9W3AXS7</accession>
<dbReference type="PROSITE" id="PS00610">
    <property type="entry name" value="NA_NEUROTRAN_SYMP_1"/>
    <property type="match status" value="1"/>
</dbReference>
<dbReference type="RefSeq" id="XP_055892031.1">
    <property type="nucleotide sequence ID" value="XM_056036056.1"/>
</dbReference>
<feature type="region of interest" description="Disordered" evidence="11">
    <location>
        <begin position="623"/>
        <end position="652"/>
    </location>
</feature>
<evidence type="ECO:0000256" key="9">
    <source>
        <dbReference type="PIRSR" id="PIRSR600175-2"/>
    </source>
</evidence>
<evidence type="ECO:0000256" key="5">
    <source>
        <dbReference type="ARBA" id="ARBA00022989"/>
    </source>
</evidence>
<evidence type="ECO:0000256" key="1">
    <source>
        <dbReference type="ARBA" id="ARBA00004141"/>
    </source>
</evidence>
<dbReference type="PANTHER" id="PTHR11616:SF321">
    <property type="entry name" value="SODIUM-DEPENDENT NUTRIENT AMINO ACID TRANSPORTER 1-RELATED"/>
    <property type="match status" value="1"/>
</dbReference>
<keyword evidence="9" id="KW-1015">Disulfide bond</keyword>
<dbReference type="OMA" id="TWVEASI"/>
<dbReference type="GO" id="GO:0005886">
    <property type="term" value="C:plasma membrane"/>
    <property type="evidence" value="ECO:0007669"/>
    <property type="project" value="TreeGrafter"/>
</dbReference>
<evidence type="ECO:0000256" key="7">
    <source>
        <dbReference type="ARBA" id="ARBA00023180"/>
    </source>
</evidence>
<keyword evidence="8" id="KW-0915">Sodium</keyword>
<dbReference type="InterPro" id="IPR037272">
    <property type="entry name" value="SNS_sf"/>
</dbReference>
<feature type="binding site" evidence="8">
    <location>
        <position position="65"/>
    </location>
    <ligand>
        <name>Na(+)</name>
        <dbReference type="ChEBI" id="CHEBI:29101"/>
        <label>1</label>
    </ligand>
</feature>
<feature type="transmembrane region" description="Helical" evidence="12">
    <location>
        <begin position="324"/>
        <end position="341"/>
    </location>
</feature>
<evidence type="ECO:0000256" key="11">
    <source>
        <dbReference type="SAM" id="MobiDB-lite"/>
    </source>
</evidence>
<feature type="binding site" evidence="8">
    <location>
        <position position="58"/>
    </location>
    <ligand>
        <name>Na(+)</name>
        <dbReference type="ChEBI" id="CHEBI:29101"/>
        <label>1</label>
    </ligand>
</feature>
<feature type="region of interest" description="Disordered" evidence="11">
    <location>
        <begin position="1"/>
        <end position="25"/>
    </location>
</feature>
<evidence type="ECO:0000256" key="3">
    <source>
        <dbReference type="ARBA" id="ARBA00022448"/>
    </source>
</evidence>
<keyword evidence="8" id="KW-0479">Metal-binding</keyword>
<dbReference type="Proteomes" id="UP001165740">
    <property type="component" value="Chromosome 7"/>
</dbReference>
<evidence type="ECO:0000256" key="4">
    <source>
        <dbReference type="ARBA" id="ARBA00022692"/>
    </source>
</evidence>
<reference evidence="14 15" key="1">
    <citation type="submission" date="2025-04" db="UniProtKB">
        <authorList>
            <consortium name="RefSeq"/>
        </authorList>
    </citation>
    <scope>IDENTIFICATION</scope>
</reference>
<feature type="transmembrane region" description="Helical" evidence="12">
    <location>
        <begin position="244"/>
        <end position="265"/>
    </location>
</feature>
<dbReference type="GO" id="GO:0089718">
    <property type="term" value="P:amino acid import across plasma membrane"/>
    <property type="evidence" value="ECO:0007669"/>
    <property type="project" value="TreeGrafter"/>
</dbReference>
<feature type="transmembrane region" description="Helical" evidence="12">
    <location>
        <begin position="504"/>
        <end position="527"/>
    </location>
</feature>
<dbReference type="GeneID" id="106052421"/>
<name>A0A9W3AXS7_BIOGL</name>
<feature type="transmembrane region" description="Helical" evidence="12">
    <location>
        <begin position="353"/>
        <end position="379"/>
    </location>
</feature>
<keyword evidence="6 12" id="KW-0472">Membrane</keyword>
<evidence type="ECO:0000313" key="14">
    <source>
        <dbReference type="RefSeq" id="XP_055892030.1"/>
    </source>
</evidence>
<evidence type="ECO:0000313" key="13">
    <source>
        <dbReference type="Proteomes" id="UP001165740"/>
    </source>
</evidence>
<gene>
    <name evidence="14 15 16" type="primary">LOC106052421</name>
</gene>
<feature type="binding site" evidence="8">
    <location>
        <position position="327"/>
    </location>
    <ligand>
        <name>Na(+)</name>
        <dbReference type="ChEBI" id="CHEBI:29101"/>
        <label>1</label>
    </ligand>
</feature>
<evidence type="ECO:0000256" key="10">
    <source>
        <dbReference type="RuleBase" id="RU003732"/>
    </source>
</evidence>
<evidence type="ECO:0000256" key="8">
    <source>
        <dbReference type="PIRSR" id="PIRSR600175-1"/>
    </source>
</evidence>
<feature type="transmembrane region" description="Helical" evidence="12">
    <location>
        <begin position="548"/>
        <end position="569"/>
    </location>
</feature>
<dbReference type="SUPFAM" id="SSF161070">
    <property type="entry name" value="SNF-like"/>
    <property type="match status" value="1"/>
</dbReference>
<evidence type="ECO:0000313" key="15">
    <source>
        <dbReference type="RefSeq" id="XP_055892031.1"/>
    </source>
</evidence>
<keyword evidence="5 12" id="KW-1133">Transmembrane helix</keyword>
<proteinExistence type="inferred from homology"/>
<dbReference type="PRINTS" id="PR00176">
    <property type="entry name" value="NANEUSMPORT"/>
</dbReference>
<dbReference type="OrthoDB" id="6150485at2759"/>
<evidence type="ECO:0000256" key="12">
    <source>
        <dbReference type="SAM" id="Phobius"/>
    </source>
</evidence>
<protein>
    <recommendedName>
        <fullName evidence="10">Transporter</fullName>
    </recommendedName>
</protein>
<evidence type="ECO:0000256" key="6">
    <source>
        <dbReference type="ARBA" id="ARBA00023136"/>
    </source>
</evidence>
<keyword evidence="7" id="KW-0325">Glycoprotein</keyword>
<feature type="binding site" evidence="8">
    <location>
        <position position="61"/>
    </location>
    <ligand>
        <name>Na(+)</name>
        <dbReference type="ChEBI" id="CHEBI:29101"/>
        <label>1</label>
    </ligand>
</feature>
<dbReference type="Pfam" id="PF00209">
    <property type="entry name" value="SNF"/>
    <property type="match status" value="2"/>
</dbReference>
<evidence type="ECO:0000256" key="2">
    <source>
        <dbReference type="ARBA" id="ARBA00006459"/>
    </source>
</evidence>
<sequence length="658" mass="74161">MEKARNEYKKDGRHLQGEGEFHEQDQNLLHVEKAKSEDENKGRNTWARKTEYFLSMLGYSVGLGNIWRFPYLCIRNGGGAFLIPYLVCLVLCGLPLFFMEVALGQFMSKGVYQVWNICPLFKGIGIGQIIVNIISGWYYVLLIAWVLIYMVHSFRSPLPWTICGQEWNSPLCVPQGARVLYDANGTVSPALSQSANATGDTVWQHFVVNGTTDMKGLRSSSEEFWLNNVLEISPGLEELNGLPWHSALALFVSFALVLLCVIRGVKSVGKVVYVTATFPFILLTILIIRGATLPGALDGFLFYVTPDWSKLVQVQTWLEASFQVFYSLGPVWGGLVTMSSYNKFHNNCMRDAVILTFVCEGTSFFAGFAIFTVLGHMAYNLNVPVENFAASGSGLAFVVYPEAVSYLPVPQLWALLFFLMLLTVALDTQVHLHSCLVVCVLKDVWRPPFVAFEVVMTSLQDHMPSVVKRWEIIMKIVYSCILFLLALPLACRGGIYLFQLMDWYIASFSTAAIGLLQTVAVAWIYGAERFMDDIQLMMGRRPPYLFNVLWRYITPVLLLILLIASLLTYEPPTFKEYHYTSGAVAFGWFIAIFWFLPVPVMAVVQIMKSSGDIKKRLKTVCSPTSEWQPSPRDLKERYHTEKEAPPRSSSLCSKIRGC</sequence>
<dbReference type="RefSeq" id="XP_055892030.1">
    <property type="nucleotide sequence ID" value="XM_056036055.1"/>
</dbReference>